<evidence type="ECO:0000313" key="1">
    <source>
        <dbReference type="EMBL" id="KKN00871.1"/>
    </source>
</evidence>
<reference evidence="1" key="1">
    <citation type="journal article" date="2015" name="Nature">
        <title>Complex archaea that bridge the gap between prokaryotes and eukaryotes.</title>
        <authorList>
            <person name="Spang A."/>
            <person name="Saw J.H."/>
            <person name="Jorgensen S.L."/>
            <person name="Zaremba-Niedzwiedzka K."/>
            <person name="Martijn J."/>
            <person name="Lind A.E."/>
            <person name="van Eijk R."/>
            <person name="Schleper C."/>
            <person name="Guy L."/>
            <person name="Ettema T.J."/>
        </authorList>
    </citation>
    <scope>NUCLEOTIDE SEQUENCE</scope>
</reference>
<sequence>MEGWIGKTEVEIGADEEGLYFEAGSREAAWAFIGILSMGPEAAIAYLETRIVTYEEVEVKMTDTEVKEPEGPATNPDAREIPFEEWKKEGEKLFGDDPLKWKFVCPNCGHVQTMQDFVELHRLKIYKGKSPEVAYFSCIGRFDTRIPRIKIGTLGEPKEYCDYTLGGLIPLVRTVLITQGDKQNVFEFAAAEGTEGKTE</sequence>
<dbReference type="EMBL" id="LAZR01005325">
    <property type="protein sequence ID" value="KKN00871.1"/>
    <property type="molecule type" value="Genomic_DNA"/>
</dbReference>
<protein>
    <submittedName>
        <fullName evidence="1">Uncharacterized protein</fullName>
    </submittedName>
</protein>
<gene>
    <name evidence="1" type="ORF">LCGC14_1133440</name>
</gene>
<organism evidence="1">
    <name type="scientific">marine sediment metagenome</name>
    <dbReference type="NCBI Taxonomy" id="412755"/>
    <lineage>
        <taxon>unclassified sequences</taxon>
        <taxon>metagenomes</taxon>
        <taxon>ecological metagenomes</taxon>
    </lineage>
</organism>
<accession>A0A0F9PIP6</accession>
<comment type="caution">
    <text evidence="1">The sequence shown here is derived from an EMBL/GenBank/DDBJ whole genome shotgun (WGS) entry which is preliminary data.</text>
</comment>
<name>A0A0F9PIP6_9ZZZZ</name>
<dbReference type="NCBIfam" id="NF041591">
    <property type="entry name" value="CxxC_VVA0879"/>
    <property type="match status" value="1"/>
</dbReference>
<dbReference type="InterPro" id="IPR048166">
    <property type="entry name" value="VVA0879-like"/>
</dbReference>
<proteinExistence type="predicted"/>
<dbReference type="AlphaFoldDB" id="A0A0F9PIP6"/>